<feature type="domain" description="PilZ" evidence="1">
    <location>
        <begin position="10"/>
        <end position="88"/>
    </location>
</feature>
<dbReference type="SUPFAM" id="SSF141371">
    <property type="entry name" value="PilZ domain-like"/>
    <property type="match status" value="1"/>
</dbReference>
<gene>
    <name evidence="2" type="ORF">ACFOGP_10775</name>
</gene>
<dbReference type="InterPro" id="IPR009875">
    <property type="entry name" value="PilZ_domain"/>
</dbReference>
<reference evidence="3" key="1">
    <citation type="journal article" date="2019" name="Int. J. Syst. Evol. Microbiol.">
        <title>The Global Catalogue of Microorganisms (GCM) 10K type strain sequencing project: providing services to taxonomists for standard genome sequencing and annotation.</title>
        <authorList>
            <consortium name="The Broad Institute Genomics Platform"/>
            <consortium name="The Broad Institute Genome Sequencing Center for Infectious Disease"/>
            <person name="Wu L."/>
            <person name="Ma J."/>
        </authorList>
    </citation>
    <scope>NUCLEOTIDE SEQUENCE [LARGE SCALE GENOMIC DNA]</scope>
    <source>
        <strain evidence="3">KCTC 52366</strain>
    </source>
</reference>
<dbReference type="Gene3D" id="2.40.10.220">
    <property type="entry name" value="predicted glycosyltransferase like domains"/>
    <property type="match status" value="1"/>
</dbReference>
<dbReference type="Pfam" id="PF07238">
    <property type="entry name" value="PilZ"/>
    <property type="match status" value="1"/>
</dbReference>
<dbReference type="EMBL" id="JBHRTB010000010">
    <property type="protein sequence ID" value="MFC3143196.1"/>
    <property type="molecule type" value="Genomic_DNA"/>
</dbReference>
<sequence>MKLSDFMDDRRVPLALSARLETGEGGYDATVTDLSYGGACLEAPDTPEALPKGTLFLTIDDLGTFDVLFRWRKDRRIGVSFVREHDARPRLEAFFASRGISLGAGD</sequence>
<dbReference type="Proteomes" id="UP001595632">
    <property type="component" value="Unassembled WGS sequence"/>
</dbReference>
<evidence type="ECO:0000313" key="2">
    <source>
        <dbReference type="EMBL" id="MFC3143196.1"/>
    </source>
</evidence>
<evidence type="ECO:0000259" key="1">
    <source>
        <dbReference type="Pfam" id="PF07238"/>
    </source>
</evidence>
<organism evidence="2 3">
    <name type="scientific">Psychromarinibacter halotolerans</name>
    <dbReference type="NCBI Taxonomy" id="1775175"/>
    <lineage>
        <taxon>Bacteria</taxon>
        <taxon>Pseudomonadati</taxon>
        <taxon>Pseudomonadota</taxon>
        <taxon>Alphaproteobacteria</taxon>
        <taxon>Rhodobacterales</taxon>
        <taxon>Paracoccaceae</taxon>
        <taxon>Psychromarinibacter</taxon>
    </lineage>
</organism>
<evidence type="ECO:0000313" key="3">
    <source>
        <dbReference type="Proteomes" id="UP001595632"/>
    </source>
</evidence>
<comment type="caution">
    <text evidence="2">The sequence shown here is derived from an EMBL/GenBank/DDBJ whole genome shotgun (WGS) entry which is preliminary data.</text>
</comment>
<accession>A0ABV7GS82</accession>
<dbReference type="RefSeq" id="WP_275633172.1">
    <property type="nucleotide sequence ID" value="NZ_JARGYD010000004.1"/>
</dbReference>
<keyword evidence="3" id="KW-1185">Reference proteome</keyword>
<protein>
    <submittedName>
        <fullName evidence="2">PilZ domain-containing protein</fullName>
    </submittedName>
</protein>
<proteinExistence type="predicted"/>
<name>A0ABV7GS82_9RHOB</name>